<dbReference type="EMBL" id="CAEZXA010000214">
    <property type="protein sequence ID" value="CAB4688856.1"/>
    <property type="molecule type" value="Genomic_DNA"/>
</dbReference>
<dbReference type="InterPro" id="IPR050492">
    <property type="entry name" value="Bact_metal-bind_prot9"/>
</dbReference>
<keyword evidence="3" id="KW-0479">Metal-binding</keyword>
<comment type="subcellular location">
    <subcellularLocation>
        <location evidence="1">Cell envelope</location>
    </subcellularLocation>
</comment>
<dbReference type="GO" id="GO:0046872">
    <property type="term" value="F:metal ion binding"/>
    <property type="evidence" value="ECO:0007669"/>
    <property type="project" value="UniProtKB-KW"/>
</dbReference>
<dbReference type="PRINTS" id="PR00690">
    <property type="entry name" value="ADHESNFAMILY"/>
</dbReference>
<evidence type="ECO:0000313" key="5">
    <source>
        <dbReference type="EMBL" id="CAB4688856.1"/>
    </source>
</evidence>
<dbReference type="GO" id="GO:0030001">
    <property type="term" value="P:metal ion transport"/>
    <property type="evidence" value="ECO:0007669"/>
    <property type="project" value="InterPro"/>
</dbReference>
<keyword evidence="2" id="KW-0813">Transport</keyword>
<dbReference type="PROSITE" id="PS51257">
    <property type="entry name" value="PROKAR_LIPOPROTEIN"/>
    <property type="match status" value="1"/>
</dbReference>
<organism evidence="5">
    <name type="scientific">freshwater metagenome</name>
    <dbReference type="NCBI Taxonomy" id="449393"/>
    <lineage>
        <taxon>unclassified sequences</taxon>
        <taxon>metagenomes</taxon>
        <taxon>ecological metagenomes</taxon>
    </lineage>
</organism>
<dbReference type="PANTHER" id="PTHR42953">
    <property type="entry name" value="HIGH-AFFINITY ZINC UPTAKE SYSTEM PROTEIN ZNUA-RELATED"/>
    <property type="match status" value="1"/>
</dbReference>
<protein>
    <submittedName>
        <fullName evidence="5">Unannotated protein</fullName>
    </submittedName>
</protein>
<dbReference type="InterPro" id="IPR006129">
    <property type="entry name" value="AdhesinB"/>
</dbReference>
<evidence type="ECO:0000256" key="3">
    <source>
        <dbReference type="ARBA" id="ARBA00022723"/>
    </source>
</evidence>
<dbReference type="PRINTS" id="PR00691">
    <property type="entry name" value="ADHESINB"/>
</dbReference>
<evidence type="ECO:0000256" key="4">
    <source>
        <dbReference type="ARBA" id="ARBA00022729"/>
    </source>
</evidence>
<accession>A0A6J6NRQ0</accession>
<dbReference type="GO" id="GO:0030313">
    <property type="term" value="C:cell envelope"/>
    <property type="evidence" value="ECO:0007669"/>
    <property type="project" value="UniProtKB-SubCell"/>
</dbReference>
<dbReference type="PANTHER" id="PTHR42953:SF1">
    <property type="entry name" value="METAL-BINDING PROTEIN HI_0362-RELATED"/>
    <property type="match status" value="1"/>
</dbReference>
<keyword evidence="4" id="KW-0732">Signal</keyword>
<dbReference type="InterPro" id="IPR006127">
    <property type="entry name" value="ZnuA-like"/>
</dbReference>
<proteinExistence type="predicted"/>
<dbReference type="Gene3D" id="3.40.50.1980">
    <property type="entry name" value="Nitrogenase molybdenum iron protein domain"/>
    <property type="match status" value="2"/>
</dbReference>
<dbReference type="Pfam" id="PF01297">
    <property type="entry name" value="ZnuA"/>
    <property type="match status" value="1"/>
</dbReference>
<evidence type="ECO:0000256" key="2">
    <source>
        <dbReference type="ARBA" id="ARBA00022448"/>
    </source>
</evidence>
<evidence type="ECO:0000256" key="1">
    <source>
        <dbReference type="ARBA" id="ARBA00004196"/>
    </source>
</evidence>
<sequence>MTRRSLILPACCALLLAVAGCSSKPAPRDVVQQPDQNITEGNIADPTADNGSLKAASAACLAGKKITGRPVQIVSTVAPLTNLISLVVGDTGPVVTGIVPEGTNSHTFEPPPSAAATLEKADIIFVNGLALEDPTLAMAEANAPDAVVCELGTAVLPSAGYQYDFSFPKEGGKPNPHLWTSPQLVLNYLTMIRDVLLVADPVNFETYDANYATVSEMVMGLDSAMFTATESIAPNQRKLLTYHDAYAYFGIHFKYDIIGAIQPQSFEEPSPQDIAAVIDQVKSQKVKAIFGSEVFPSSVLEQIGKETNVRYVDTLRDDDLPGKPGEADHSWGGLMKFNFITMVEALGGDASAIKAVNIDTGLSDKASYPQ</sequence>
<dbReference type="AlphaFoldDB" id="A0A6J6NRQ0"/>
<name>A0A6J6NRQ0_9ZZZZ</name>
<dbReference type="GO" id="GO:0007155">
    <property type="term" value="P:cell adhesion"/>
    <property type="evidence" value="ECO:0007669"/>
    <property type="project" value="InterPro"/>
</dbReference>
<dbReference type="SUPFAM" id="SSF53807">
    <property type="entry name" value="Helical backbone' metal receptor"/>
    <property type="match status" value="1"/>
</dbReference>
<gene>
    <name evidence="5" type="ORF">UFOPK2334_01617</name>
</gene>
<dbReference type="InterPro" id="IPR006128">
    <property type="entry name" value="Lipoprotein_PsaA-like"/>
</dbReference>
<reference evidence="5" key="1">
    <citation type="submission" date="2020-05" db="EMBL/GenBank/DDBJ databases">
        <authorList>
            <person name="Chiriac C."/>
            <person name="Salcher M."/>
            <person name="Ghai R."/>
            <person name="Kavagutti S V."/>
        </authorList>
    </citation>
    <scope>NUCLEOTIDE SEQUENCE</scope>
</reference>